<reference evidence="3" key="2">
    <citation type="submission" date="2015-05" db="EMBL/GenBank/DDBJ databases">
        <title>Complete genome sequence of Corynebacterium uterequi DSM 45634, isolated from the uterus of a maiden mare.</title>
        <authorList>
            <person name="Ruckert C."/>
            <person name="Albersmeier A."/>
            <person name="Winkler A."/>
            <person name="Tauch A."/>
        </authorList>
    </citation>
    <scope>NUCLEOTIDE SEQUENCE [LARGE SCALE GENOMIC DNA]</scope>
    <source>
        <strain evidence="3">DSM 45634</strain>
    </source>
</reference>
<organism evidence="2 3">
    <name type="scientific">Corynebacterium uterequi</name>
    <dbReference type="NCBI Taxonomy" id="1072256"/>
    <lineage>
        <taxon>Bacteria</taxon>
        <taxon>Bacillati</taxon>
        <taxon>Actinomycetota</taxon>
        <taxon>Actinomycetes</taxon>
        <taxon>Mycobacteriales</taxon>
        <taxon>Corynebacteriaceae</taxon>
        <taxon>Corynebacterium</taxon>
    </lineage>
</organism>
<keyword evidence="1" id="KW-1133">Transmembrane helix</keyword>
<name>A0A0G3HA12_9CORY</name>
<protein>
    <submittedName>
        <fullName evidence="2">Uncharacterized protein</fullName>
    </submittedName>
</protein>
<dbReference type="EMBL" id="CP011546">
    <property type="protein sequence ID" value="AKK10139.1"/>
    <property type="molecule type" value="Genomic_DNA"/>
</dbReference>
<evidence type="ECO:0000256" key="1">
    <source>
        <dbReference type="SAM" id="Phobius"/>
    </source>
</evidence>
<feature type="transmembrane region" description="Helical" evidence="1">
    <location>
        <begin position="46"/>
        <end position="66"/>
    </location>
</feature>
<feature type="transmembrane region" description="Helical" evidence="1">
    <location>
        <begin position="109"/>
        <end position="126"/>
    </location>
</feature>
<feature type="transmembrane region" description="Helical" evidence="1">
    <location>
        <begin position="22"/>
        <end position="40"/>
    </location>
</feature>
<dbReference type="OrthoDB" id="4337778at2"/>
<gene>
    <name evidence="2" type="ORF">CUTER_00570</name>
</gene>
<evidence type="ECO:0000313" key="2">
    <source>
        <dbReference type="EMBL" id="AKK10139.1"/>
    </source>
</evidence>
<sequence length="143" mass="15894">MTSTNTYDEAWVKGSAPLWKKLLVWISITFATLALIGSFQPPYPSSWVGLGLEVAAMLLPGLWWLWCEHQDRKARATFAESVKFHQFLTEEDLRLVGEATPPRPRQRRWPLVALIALVLFAVGTTVDTAADASAPAAESVSRQ</sequence>
<accession>A0A0G3HA12</accession>
<dbReference type="RefSeq" id="WP_047258789.1">
    <property type="nucleotide sequence ID" value="NZ_CP011546.1"/>
</dbReference>
<dbReference type="PATRIC" id="fig|1072256.5.peg.107"/>
<dbReference type="KEGG" id="cut:CUTER_00570"/>
<keyword evidence="1" id="KW-0472">Membrane</keyword>
<keyword evidence="1" id="KW-0812">Transmembrane</keyword>
<dbReference type="STRING" id="1072256.CUTER_00570"/>
<dbReference type="AlphaFoldDB" id="A0A0G3HA12"/>
<dbReference type="Proteomes" id="UP000035548">
    <property type="component" value="Chromosome"/>
</dbReference>
<keyword evidence="3" id="KW-1185">Reference proteome</keyword>
<evidence type="ECO:0000313" key="3">
    <source>
        <dbReference type="Proteomes" id="UP000035548"/>
    </source>
</evidence>
<proteinExistence type="predicted"/>
<reference evidence="2 3" key="1">
    <citation type="journal article" date="2015" name="Genome Announc.">
        <title>Virulence Factor Genes Detected in the Complete Genome Sequence of Corynebacterium uterequi DSM 45634, Isolated from the Uterus of a Maiden Mare.</title>
        <authorList>
            <person name="Ruckert C."/>
            <person name="Kriete M."/>
            <person name="Jaenicke S."/>
            <person name="Winkler A."/>
            <person name="Tauch A."/>
        </authorList>
    </citation>
    <scope>NUCLEOTIDE SEQUENCE [LARGE SCALE GENOMIC DNA]</scope>
    <source>
        <strain evidence="2 3">DSM 45634</strain>
    </source>
</reference>